<comment type="similarity">
    <text evidence="2">Belongs to the peptidase M16 family.</text>
</comment>
<evidence type="ECO:0000259" key="10">
    <source>
        <dbReference type="Pfam" id="PF00675"/>
    </source>
</evidence>
<dbReference type="Proteomes" id="UP001515480">
    <property type="component" value="Unassembled WGS sequence"/>
</dbReference>
<evidence type="ECO:0000256" key="4">
    <source>
        <dbReference type="ARBA" id="ARBA00022723"/>
    </source>
</evidence>
<dbReference type="GO" id="GO:0046872">
    <property type="term" value="F:metal ion binding"/>
    <property type="evidence" value="ECO:0007669"/>
    <property type="project" value="UniProtKB-KW"/>
</dbReference>
<evidence type="ECO:0000256" key="5">
    <source>
        <dbReference type="ARBA" id="ARBA00022801"/>
    </source>
</evidence>
<dbReference type="GO" id="GO:0043171">
    <property type="term" value="P:peptide catabolic process"/>
    <property type="evidence" value="ECO:0007669"/>
    <property type="project" value="TreeGrafter"/>
</dbReference>
<keyword evidence="15" id="KW-1185">Reference proteome</keyword>
<comment type="cofactor">
    <cofactor evidence="1">
        <name>Zn(2+)</name>
        <dbReference type="ChEBI" id="CHEBI:29105"/>
    </cofactor>
</comment>
<evidence type="ECO:0000259" key="11">
    <source>
        <dbReference type="Pfam" id="PF05193"/>
    </source>
</evidence>
<proteinExistence type="inferred from homology"/>
<evidence type="ECO:0000256" key="6">
    <source>
        <dbReference type="ARBA" id="ARBA00022833"/>
    </source>
</evidence>
<dbReference type="Pfam" id="PF16187">
    <property type="entry name" value="Peptidase_M16_M"/>
    <property type="match status" value="1"/>
</dbReference>
<dbReference type="SUPFAM" id="SSF63411">
    <property type="entry name" value="LuxS/MPP-like metallohydrolase"/>
    <property type="match status" value="4"/>
</dbReference>
<organism evidence="14 15">
    <name type="scientific">Prymnesium parvum</name>
    <name type="common">Toxic golden alga</name>
    <dbReference type="NCBI Taxonomy" id="97485"/>
    <lineage>
        <taxon>Eukaryota</taxon>
        <taxon>Haptista</taxon>
        <taxon>Haptophyta</taxon>
        <taxon>Prymnesiophyceae</taxon>
        <taxon>Prymnesiales</taxon>
        <taxon>Prymnesiaceae</taxon>
        <taxon>Prymnesium</taxon>
    </lineage>
</organism>
<dbReference type="Gene3D" id="3.30.830.10">
    <property type="entry name" value="Metalloenzyme, LuxS/M16 peptidase-like"/>
    <property type="match status" value="4"/>
</dbReference>
<name>A0AB34JBC8_PRYPA</name>
<evidence type="ECO:0000313" key="15">
    <source>
        <dbReference type="Proteomes" id="UP001515480"/>
    </source>
</evidence>
<keyword evidence="9" id="KW-0812">Transmembrane</keyword>
<dbReference type="GO" id="GO:0005829">
    <property type="term" value="C:cytosol"/>
    <property type="evidence" value="ECO:0007669"/>
    <property type="project" value="TreeGrafter"/>
</dbReference>
<accession>A0AB34JBC8</accession>
<keyword evidence="6" id="KW-0862">Zinc</keyword>
<evidence type="ECO:0000256" key="7">
    <source>
        <dbReference type="ARBA" id="ARBA00023049"/>
    </source>
</evidence>
<keyword evidence="9" id="KW-0472">Membrane</keyword>
<keyword evidence="9" id="KW-1133">Transmembrane helix</keyword>
<evidence type="ECO:0000256" key="3">
    <source>
        <dbReference type="ARBA" id="ARBA00022670"/>
    </source>
</evidence>
<evidence type="ECO:0000259" key="13">
    <source>
        <dbReference type="Pfam" id="PF22456"/>
    </source>
</evidence>
<reference evidence="14 15" key="1">
    <citation type="journal article" date="2024" name="Science">
        <title>Giant polyketide synthase enzymes in the biosynthesis of giant marine polyether toxins.</title>
        <authorList>
            <person name="Fallon T.R."/>
            <person name="Shende V.V."/>
            <person name="Wierzbicki I.H."/>
            <person name="Pendleton A.L."/>
            <person name="Watervoot N.F."/>
            <person name="Auber R.P."/>
            <person name="Gonzalez D.J."/>
            <person name="Wisecaver J.H."/>
            <person name="Moore B.S."/>
        </authorList>
    </citation>
    <scope>NUCLEOTIDE SEQUENCE [LARGE SCALE GENOMIC DNA]</scope>
    <source>
        <strain evidence="14 15">12B1</strain>
    </source>
</reference>
<keyword evidence="3" id="KW-0645">Protease</keyword>
<comment type="caution">
    <text evidence="14">The sequence shown here is derived from an EMBL/GenBank/DDBJ whole genome shotgun (WGS) entry which is preliminary data.</text>
</comment>
<evidence type="ECO:0000256" key="8">
    <source>
        <dbReference type="SAM" id="MobiDB-lite"/>
    </source>
</evidence>
<keyword evidence="5" id="KW-0378">Hydrolase</keyword>
<dbReference type="Pfam" id="PF22456">
    <property type="entry name" value="PqqF-like_C_4"/>
    <property type="match status" value="1"/>
</dbReference>
<evidence type="ECO:0000313" key="14">
    <source>
        <dbReference type="EMBL" id="KAL1516006.1"/>
    </source>
</evidence>
<feature type="domain" description="Peptidase M16 middle/third" evidence="12">
    <location>
        <begin position="535"/>
        <end position="824"/>
    </location>
</feature>
<feature type="domain" description="Peptidase M16 N-terminal" evidence="10">
    <location>
        <begin position="183"/>
        <end position="321"/>
    </location>
</feature>
<dbReference type="AlphaFoldDB" id="A0AB34JBC8"/>
<dbReference type="InterPro" id="IPR054734">
    <property type="entry name" value="PqqF-like_C_4"/>
</dbReference>
<dbReference type="PANTHER" id="PTHR43690:SF18">
    <property type="entry name" value="INSULIN-DEGRADING ENZYME-RELATED"/>
    <property type="match status" value="1"/>
</dbReference>
<evidence type="ECO:0000256" key="1">
    <source>
        <dbReference type="ARBA" id="ARBA00001947"/>
    </source>
</evidence>
<dbReference type="Pfam" id="PF05193">
    <property type="entry name" value="Peptidase_M16_C"/>
    <property type="match status" value="1"/>
</dbReference>
<dbReference type="GO" id="GO:0005739">
    <property type="term" value="C:mitochondrion"/>
    <property type="evidence" value="ECO:0007669"/>
    <property type="project" value="TreeGrafter"/>
</dbReference>
<dbReference type="InterPro" id="IPR011249">
    <property type="entry name" value="Metalloenz_LuxS/M16"/>
</dbReference>
<dbReference type="GO" id="GO:0004222">
    <property type="term" value="F:metalloendopeptidase activity"/>
    <property type="evidence" value="ECO:0007669"/>
    <property type="project" value="UniProtKB-ARBA"/>
</dbReference>
<dbReference type="EMBL" id="JBGBPQ010000011">
    <property type="protein sequence ID" value="KAL1516006.1"/>
    <property type="molecule type" value="Genomic_DNA"/>
</dbReference>
<feature type="transmembrane region" description="Helical" evidence="9">
    <location>
        <begin position="41"/>
        <end position="62"/>
    </location>
</feature>
<gene>
    <name evidence="14" type="ORF">AB1Y20_002619</name>
</gene>
<dbReference type="FunFam" id="3.30.830.10:FF:000012">
    <property type="entry name" value="Protease 3"/>
    <property type="match status" value="1"/>
</dbReference>
<evidence type="ECO:0000256" key="2">
    <source>
        <dbReference type="ARBA" id="ARBA00007261"/>
    </source>
</evidence>
<dbReference type="InterPro" id="IPR032632">
    <property type="entry name" value="Peptidase_M16_M"/>
</dbReference>
<evidence type="ECO:0000256" key="9">
    <source>
        <dbReference type="SAM" id="Phobius"/>
    </source>
</evidence>
<dbReference type="GO" id="GO:0051603">
    <property type="term" value="P:proteolysis involved in protein catabolic process"/>
    <property type="evidence" value="ECO:0007669"/>
    <property type="project" value="TreeGrafter"/>
</dbReference>
<feature type="domain" description="Peptidase M16 C-terminal" evidence="11">
    <location>
        <begin position="344"/>
        <end position="521"/>
    </location>
</feature>
<keyword evidence="4" id="KW-0479">Metal-binding</keyword>
<protein>
    <submittedName>
        <fullName evidence="14">Uncharacterized protein</fullName>
    </submittedName>
</protein>
<keyword evidence="7" id="KW-0482">Metalloprotease</keyword>
<evidence type="ECO:0000259" key="12">
    <source>
        <dbReference type="Pfam" id="PF16187"/>
    </source>
</evidence>
<dbReference type="InterPro" id="IPR007863">
    <property type="entry name" value="Peptidase_M16_C"/>
</dbReference>
<feature type="region of interest" description="Disordered" evidence="8">
    <location>
        <begin position="94"/>
        <end position="126"/>
    </location>
</feature>
<dbReference type="PANTHER" id="PTHR43690">
    <property type="entry name" value="NARDILYSIN"/>
    <property type="match status" value="1"/>
</dbReference>
<dbReference type="InterPro" id="IPR011765">
    <property type="entry name" value="Pept_M16_N"/>
</dbReference>
<sequence length="1108" mass="119354">MGRDDAFASDDEDASLLWGHHRASHDRKGRTRHSAHSRRQCLKGGLFCAVLGSMGGILTLLFPSAEMLAPPADVWTRSATSLAAIPHVPVAATSAATTPPAHTTTTTTLASTSSSSPSSRTTSSVSSSFLSPASAAAAASTTERLLSSSHPHLRASFLDVSDVEKAPSDSRAYRALTLSNGMRVVLVSDATSASAAAAVDVNVGSWHDPEHLPGLAHFNEHMMFFLPRDVYPRVDEIQAFVSEHGGYTNAYTAETHTNYYLSVDSHALRPALERFALSFARPSFERSMVQQEVHAVNSEHMKNLQSDLWRDDQLLKTVSNPAHPFHKFGTGSLQTLNSHPGLHEALVKWHDAHYSANKSTLVIVGPQSLDTLQEYSLLFNQTVSRATRTPDWQHSVALGAMPFAPPESLPRMYLVQPVSQQETLTLTWQLPGVRSEAMLASKPLSYLSFLLGSEHEGSLLLNLIDRSLANSLSAGTELDEKELALFQVTVSLTHHGVANWRDVVKLVLSAVKQVREHGISAPLSARQAKESELAFKMAEKQEPYDYASSLASSLHDYPSRQVLTGPALISSFDAPSTRAIADLLSPHSMVLRLTSSTLTQTLAQDALHRTDPYYGTIFKPLQLSSAFVAECDALPVDPQLRLPLPTNPFLADDLSMLAPPTPPPLDSPPPALTAAAAAARLWHRLDTSFAMPYASASIAITLPPLSASVDASALASLFVSLATEQLKPTLSDAAAAQLSLEVALGSTALSLTSYGLSPKLPTLLASATAVLASLPISANRFTAHKQMLLDSLTNAVYTPKPTDLTKRLFSEATLKHYASSADTLHALTNLTHDRLLHFSHSLFSTSFTEMLVMGNVDADGAASIMHDLQAKLGGAPLAPEHRAVQARARLDGSYLLSARNPNPHETDGAVRLVLELGALDAAGAARARALSDLISQPFFYELRTVQQLGYIVQSAASEERGVTYLVFLVQSATPPHEVARRIDAFLASVPARLANTTAATFAGVVRAAASELLEPPKTLSSVADDAWAEIIDRTFRFNRSKAVAAALRSTTRESVLDFWNQKCASSRAGRMLIQVYGSKHVQPHATGTVDGYTVLSTPADFRKHASFW</sequence>
<dbReference type="InterPro" id="IPR050626">
    <property type="entry name" value="Peptidase_M16"/>
</dbReference>
<feature type="domain" description="Coenzyme PQQ synthesis protein F-like C-terminal lobe" evidence="13">
    <location>
        <begin position="930"/>
        <end position="1027"/>
    </location>
</feature>
<dbReference type="Pfam" id="PF00675">
    <property type="entry name" value="Peptidase_M16"/>
    <property type="match status" value="1"/>
</dbReference>